<keyword evidence="9" id="KW-0902">Two-component regulatory system</keyword>
<keyword evidence="7" id="KW-0418">Kinase</keyword>
<evidence type="ECO:0000256" key="7">
    <source>
        <dbReference type="ARBA" id="ARBA00022777"/>
    </source>
</evidence>
<dbReference type="CDD" id="cd00082">
    <property type="entry name" value="HisKA"/>
    <property type="match status" value="1"/>
</dbReference>
<evidence type="ECO:0000256" key="5">
    <source>
        <dbReference type="ARBA" id="ARBA00022679"/>
    </source>
</evidence>
<dbReference type="GO" id="GO:0005886">
    <property type="term" value="C:plasma membrane"/>
    <property type="evidence" value="ECO:0007669"/>
    <property type="project" value="TreeGrafter"/>
</dbReference>
<dbReference type="PROSITE" id="PS50885">
    <property type="entry name" value="HAMP"/>
    <property type="match status" value="1"/>
</dbReference>
<evidence type="ECO:0000256" key="2">
    <source>
        <dbReference type="ARBA" id="ARBA00004141"/>
    </source>
</evidence>
<keyword evidence="14" id="KW-0067">ATP-binding</keyword>
<dbReference type="RefSeq" id="WP_348269146.1">
    <property type="nucleotide sequence ID" value="NZ_CP121194.1"/>
</dbReference>
<keyword evidence="8 11" id="KW-1133">Transmembrane helix</keyword>
<evidence type="ECO:0000256" key="4">
    <source>
        <dbReference type="ARBA" id="ARBA00022553"/>
    </source>
</evidence>
<dbReference type="SMART" id="SM00388">
    <property type="entry name" value="HisKA"/>
    <property type="match status" value="1"/>
</dbReference>
<reference evidence="14" key="1">
    <citation type="submission" date="2023-03" db="EMBL/GenBank/DDBJ databases">
        <title>Edaphobacter sp.</title>
        <authorList>
            <person name="Huber K.J."/>
            <person name="Papendorf J."/>
            <person name="Pilke C."/>
            <person name="Bunk B."/>
            <person name="Sproeer C."/>
            <person name="Pester M."/>
        </authorList>
    </citation>
    <scope>NUCLEOTIDE SEQUENCE</scope>
    <source>
        <strain evidence="14">DSM 109919</strain>
    </source>
</reference>
<dbReference type="SUPFAM" id="SSF47384">
    <property type="entry name" value="Homodimeric domain of signal transducing histidine kinase"/>
    <property type="match status" value="1"/>
</dbReference>
<proteinExistence type="predicted"/>
<keyword evidence="6 11" id="KW-0812">Transmembrane</keyword>
<evidence type="ECO:0000256" key="3">
    <source>
        <dbReference type="ARBA" id="ARBA00012438"/>
    </source>
</evidence>
<dbReference type="Gene3D" id="1.10.8.500">
    <property type="entry name" value="HAMP domain in histidine kinase"/>
    <property type="match status" value="1"/>
</dbReference>
<dbReference type="SMART" id="SM00304">
    <property type="entry name" value="HAMP"/>
    <property type="match status" value="1"/>
</dbReference>
<dbReference type="KEGG" id="epl:P4G45_08000"/>
<keyword evidence="14" id="KW-0547">Nucleotide-binding</keyword>
<keyword evidence="10 11" id="KW-0472">Membrane</keyword>
<dbReference type="InterPro" id="IPR004358">
    <property type="entry name" value="Sig_transdc_His_kin-like_C"/>
</dbReference>
<feature type="transmembrane region" description="Helical" evidence="11">
    <location>
        <begin position="155"/>
        <end position="175"/>
    </location>
</feature>
<dbReference type="Gene3D" id="3.30.565.10">
    <property type="entry name" value="Histidine kinase-like ATPase, C-terminal domain"/>
    <property type="match status" value="1"/>
</dbReference>
<dbReference type="InterPro" id="IPR005467">
    <property type="entry name" value="His_kinase_dom"/>
</dbReference>
<dbReference type="InterPro" id="IPR003661">
    <property type="entry name" value="HisK_dim/P_dom"/>
</dbReference>
<evidence type="ECO:0000256" key="6">
    <source>
        <dbReference type="ARBA" id="ARBA00022692"/>
    </source>
</evidence>
<organism evidence="14">
    <name type="scientific">Edaphobacter paludis</name>
    <dbReference type="NCBI Taxonomy" id="3035702"/>
    <lineage>
        <taxon>Bacteria</taxon>
        <taxon>Pseudomonadati</taxon>
        <taxon>Acidobacteriota</taxon>
        <taxon>Terriglobia</taxon>
        <taxon>Terriglobales</taxon>
        <taxon>Acidobacteriaceae</taxon>
        <taxon>Edaphobacter</taxon>
    </lineage>
</organism>
<dbReference type="PANTHER" id="PTHR45436">
    <property type="entry name" value="SENSOR HISTIDINE KINASE YKOH"/>
    <property type="match status" value="1"/>
</dbReference>
<comment type="catalytic activity">
    <reaction evidence="1">
        <text>ATP + protein L-histidine = ADP + protein N-phospho-L-histidine.</text>
        <dbReference type="EC" id="2.7.13.3"/>
    </reaction>
</comment>
<dbReference type="GO" id="GO:0005524">
    <property type="term" value="F:ATP binding"/>
    <property type="evidence" value="ECO:0007669"/>
    <property type="project" value="UniProtKB-KW"/>
</dbReference>
<evidence type="ECO:0000256" key="1">
    <source>
        <dbReference type="ARBA" id="ARBA00000085"/>
    </source>
</evidence>
<evidence type="ECO:0000256" key="11">
    <source>
        <dbReference type="SAM" id="Phobius"/>
    </source>
</evidence>
<keyword evidence="5" id="KW-0808">Transferase</keyword>
<dbReference type="InterPro" id="IPR036097">
    <property type="entry name" value="HisK_dim/P_sf"/>
</dbReference>
<dbReference type="Pfam" id="PF00672">
    <property type="entry name" value="HAMP"/>
    <property type="match status" value="1"/>
</dbReference>
<feature type="domain" description="HAMP" evidence="13">
    <location>
        <begin position="173"/>
        <end position="232"/>
    </location>
</feature>
<dbReference type="EMBL" id="CP121194">
    <property type="protein sequence ID" value="XBH11656.1"/>
    <property type="molecule type" value="Genomic_DNA"/>
</dbReference>
<keyword evidence="4" id="KW-0597">Phosphoprotein</keyword>
<dbReference type="InterPro" id="IPR003594">
    <property type="entry name" value="HATPase_dom"/>
</dbReference>
<dbReference type="InterPro" id="IPR003660">
    <property type="entry name" value="HAMP_dom"/>
</dbReference>
<dbReference type="SMART" id="SM00387">
    <property type="entry name" value="HATPase_c"/>
    <property type="match status" value="1"/>
</dbReference>
<dbReference type="PROSITE" id="PS50109">
    <property type="entry name" value="HIS_KIN"/>
    <property type="match status" value="1"/>
</dbReference>
<evidence type="ECO:0000313" key="14">
    <source>
        <dbReference type="EMBL" id="XBH11656.1"/>
    </source>
</evidence>
<dbReference type="SUPFAM" id="SSF158472">
    <property type="entry name" value="HAMP domain-like"/>
    <property type="match status" value="1"/>
</dbReference>
<protein>
    <recommendedName>
        <fullName evidence="3">histidine kinase</fullName>
        <ecNumber evidence="3">2.7.13.3</ecNumber>
    </recommendedName>
</protein>
<dbReference type="SUPFAM" id="SSF55874">
    <property type="entry name" value="ATPase domain of HSP90 chaperone/DNA topoisomerase II/histidine kinase"/>
    <property type="match status" value="1"/>
</dbReference>
<dbReference type="Gene3D" id="1.10.287.130">
    <property type="match status" value="1"/>
</dbReference>
<dbReference type="PRINTS" id="PR00344">
    <property type="entry name" value="BCTRLSENSOR"/>
</dbReference>
<accession>A0AAU7D428</accession>
<dbReference type="AlphaFoldDB" id="A0AAU7D428"/>
<evidence type="ECO:0000256" key="10">
    <source>
        <dbReference type="ARBA" id="ARBA00023136"/>
    </source>
</evidence>
<sequence length="469" mass="51993">MRGLFFKIFAIFWLAQSLIFVISTTLIVRQRFPGPNILSDALDSNLQHDGAVALRAYEAGGCSSFAANATRHEPSGSALLDQSGHTVCRTSNALSLRDLVPRFPDRVDGRMVASGYVWLVPVVSTNGTHYEYVWFQPPSSRPQRHGWNLMHFAFPQLPVAIAVGGLTTFVLVLLFSRPLVRLRKAARELAGGNLSARVEEAPSGPLRPNSDEFQGLVHDFNHMAERLESLVGAQKLLLRDVSHELRSPLARLSVALELAHEDAAPELGKHLSRIEREAERLNQLVGQLLTLSSMEARENTTGFKPISLNEICEQILPDAEYEAQRRPCTVVLAQDSDCTIRGDWELLYRAIENVIRNALRYTYPNTVVTIRITEMSVEAKRFAKIEVDDCGPGILDAELEHIFRPFYRVDQARSSSTGGFGVGLAITERAVRLHGGTLRATNRLEGGTCIQMIFPTNCQAMKPPTIGTL</sequence>
<name>A0AAU7D428_9BACT</name>
<dbReference type="InterPro" id="IPR036890">
    <property type="entry name" value="HATPase_C_sf"/>
</dbReference>
<dbReference type="InterPro" id="IPR050428">
    <property type="entry name" value="TCS_sensor_his_kinase"/>
</dbReference>
<dbReference type="Pfam" id="PF00512">
    <property type="entry name" value="HisKA"/>
    <property type="match status" value="1"/>
</dbReference>
<gene>
    <name evidence="14" type="ORF">P4G45_08000</name>
</gene>
<evidence type="ECO:0000256" key="9">
    <source>
        <dbReference type="ARBA" id="ARBA00023012"/>
    </source>
</evidence>
<comment type="subcellular location">
    <subcellularLocation>
        <location evidence="2">Membrane</location>
        <topology evidence="2">Multi-pass membrane protein</topology>
    </subcellularLocation>
</comment>
<dbReference type="GO" id="GO:0000155">
    <property type="term" value="F:phosphorelay sensor kinase activity"/>
    <property type="evidence" value="ECO:0007669"/>
    <property type="project" value="InterPro"/>
</dbReference>
<feature type="domain" description="Histidine kinase" evidence="12">
    <location>
        <begin position="240"/>
        <end position="458"/>
    </location>
</feature>
<evidence type="ECO:0000259" key="12">
    <source>
        <dbReference type="PROSITE" id="PS50109"/>
    </source>
</evidence>
<dbReference type="PANTHER" id="PTHR45436:SF15">
    <property type="entry name" value="SENSOR HISTIDINE KINASE CUSS"/>
    <property type="match status" value="1"/>
</dbReference>
<evidence type="ECO:0000259" key="13">
    <source>
        <dbReference type="PROSITE" id="PS50885"/>
    </source>
</evidence>
<feature type="transmembrane region" description="Helical" evidence="11">
    <location>
        <begin position="6"/>
        <end position="28"/>
    </location>
</feature>
<evidence type="ECO:0000256" key="8">
    <source>
        <dbReference type="ARBA" id="ARBA00022989"/>
    </source>
</evidence>
<dbReference type="Pfam" id="PF02518">
    <property type="entry name" value="HATPase_c"/>
    <property type="match status" value="1"/>
</dbReference>
<dbReference type="EC" id="2.7.13.3" evidence="3"/>
<dbReference type="CDD" id="cd06225">
    <property type="entry name" value="HAMP"/>
    <property type="match status" value="1"/>
</dbReference>